<protein>
    <submittedName>
        <fullName evidence="2">Uncharacterized protein</fullName>
    </submittedName>
</protein>
<organism evidence="2 3">
    <name type="scientific">Knipowitschia caucasica</name>
    <name type="common">Caucasian dwarf goby</name>
    <name type="synonym">Pomatoschistus caucasicus</name>
    <dbReference type="NCBI Taxonomy" id="637954"/>
    <lineage>
        <taxon>Eukaryota</taxon>
        <taxon>Metazoa</taxon>
        <taxon>Chordata</taxon>
        <taxon>Craniata</taxon>
        <taxon>Vertebrata</taxon>
        <taxon>Euteleostomi</taxon>
        <taxon>Actinopterygii</taxon>
        <taxon>Neopterygii</taxon>
        <taxon>Teleostei</taxon>
        <taxon>Neoteleostei</taxon>
        <taxon>Acanthomorphata</taxon>
        <taxon>Gobiaria</taxon>
        <taxon>Gobiiformes</taxon>
        <taxon>Gobioidei</taxon>
        <taxon>Gobiidae</taxon>
        <taxon>Gobiinae</taxon>
        <taxon>Knipowitschia</taxon>
    </lineage>
</organism>
<keyword evidence="3" id="KW-1185">Reference proteome</keyword>
<name>A0AAV2JW66_KNICA</name>
<keyword evidence="1" id="KW-0732">Signal</keyword>
<dbReference type="EMBL" id="OZ035836">
    <property type="protein sequence ID" value="CAL1580267.1"/>
    <property type="molecule type" value="Genomic_DNA"/>
</dbReference>
<evidence type="ECO:0000313" key="3">
    <source>
        <dbReference type="Proteomes" id="UP001497482"/>
    </source>
</evidence>
<reference evidence="2 3" key="1">
    <citation type="submission" date="2024-04" db="EMBL/GenBank/DDBJ databases">
        <authorList>
            <person name="Waldvogel A.-M."/>
            <person name="Schoenle A."/>
        </authorList>
    </citation>
    <scope>NUCLEOTIDE SEQUENCE [LARGE SCALE GENOMIC DNA]</scope>
</reference>
<feature type="signal peptide" evidence="1">
    <location>
        <begin position="1"/>
        <end position="19"/>
    </location>
</feature>
<dbReference type="AlphaFoldDB" id="A0AAV2JW66"/>
<dbReference type="Proteomes" id="UP001497482">
    <property type="component" value="Chromosome 14"/>
</dbReference>
<accession>A0AAV2JW66</accession>
<dbReference type="PANTHER" id="PTHR38564">
    <property type="entry name" value="SI:CH73-250A16.5-RELATED"/>
    <property type="match status" value="1"/>
</dbReference>
<sequence length="172" mass="18295">MRIVLVLSLAAALCAVLFAGPNPKPTPKPRPTKAPVQSSCKAIWLFTTPCAEINSTLIQQVKVFSPNAGCGDCNYLFVSADNVTLTVDHTSADGFGAETISFKFTPSLLAPGCQMFVQSQSIGPTTTTDDAINYCNIYNLLTGSGLDLQPGFLDKTNKWVCPAIALTKCTTQ</sequence>
<feature type="chain" id="PRO_5043629155" evidence="1">
    <location>
        <begin position="20"/>
        <end position="172"/>
    </location>
</feature>
<dbReference type="PANTHER" id="PTHR38564:SF2">
    <property type="entry name" value="WU:FC46H12 PRECURSOR"/>
    <property type="match status" value="1"/>
</dbReference>
<evidence type="ECO:0000256" key="1">
    <source>
        <dbReference type="SAM" id="SignalP"/>
    </source>
</evidence>
<proteinExistence type="predicted"/>
<evidence type="ECO:0000313" key="2">
    <source>
        <dbReference type="EMBL" id="CAL1580267.1"/>
    </source>
</evidence>
<gene>
    <name evidence="2" type="ORF">KC01_LOCUS11136</name>
</gene>